<proteinExistence type="inferred from homology"/>
<evidence type="ECO:0008006" key="6">
    <source>
        <dbReference type="Google" id="ProtNLM"/>
    </source>
</evidence>
<evidence type="ECO:0000259" key="2">
    <source>
        <dbReference type="Pfam" id="PF00144"/>
    </source>
</evidence>
<gene>
    <name evidence="4" type="ORF">PFICI_11470</name>
</gene>
<dbReference type="OMA" id="TGYTWKR"/>
<dbReference type="Proteomes" id="UP000030651">
    <property type="component" value="Unassembled WGS sequence"/>
</dbReference>
<dbReference type="RefSeq" id="XP_007838242.1">
    <property type="nucleotide sequence ID" value="XM_007840051.1"/>
</dbReference>
<dbReference type="HOGENOM" id="CLU_020027_14_1_1"/>
<dbReference type="SUPFAM" id="SSF56601">
    <property type="entry name" value="beta-lactamase/transpeptidase-like"/>
    <property type="match status" value="1"/>
</dbReference>
<dbReference type="InterPro" id="IPR050491">
    <property type="entry name" value="AmpC-like"/>
</dbReference>
<dbReference type="PANTHER" id="PTHR46825:SF9">
    <property type="entry name" value="BETA-LACTAMASE-RELATED DOMAIN-CONTAINING PROTEIN"/>
    <property type="match status" value="1"/>
</dbReference>
<accession>W3WQF4</accession>
<dbReference type="InParanoid" id="W3WQF4"/>
<dbReference type="eggNOG" id="ENOG502S0EY">
    <property type="taxonomic scope" value="Eukaryota"/>
</dbReference>
<evidence type="ECO:0000256" key="1">
    <source>
        <dbReference type="ARBA" id="ARBA00038215"/>
    </source>
</evidence>
<dbReference type="GeneID" id="19276483"/>
<evidence type="ECO:0000313" key="4">
    <source>
        <dbReference type="EMBL" id="ETS76083.1"/>
    </source>
</evidence>
<evidence type="ECO:0000313" key="5">
    <source>
        <dbReference type="Proteomes" id="UP000030651"/>
    </source>
</evidence>
<dbReference type="EMBL" id="KI912117">
    <property type="protein sequence ID" value="ETS76083.1"/>
    <property type="molecule type" value="Genomic_DNA"/>
</dbReference>
<dbReference type="OrthoDB" id="5946976at2759"/>
<dbReference type="Pfam" id="PF11954">
    <property type="entry name" value="DUF3471"/>
    <property type="match status" value="1"/>
</dbReference>
<comment type="similarity">
    <text evidence="1">Belongs to the peptidase S12 family.</text>
</comment>
<dbReference type="InterPro" id="IPR021860">
    <property type="entry name" value="Peptidase_S12_Pab87-rel_C"/>
</dbReference>
<feature type="domain" description="Peptidase S12 Pab87-related C-terminal" evidence="3">
    <location>
        <begin position="400"/>
        <end position="500"/>
    </location>
</feature>
<dbReference type="KEGG" id="pfy:PFICI_11470"/>
<feature type="domain" description="Beta-lactamase-related" evidence="2">
    <location>
        <begin position="10"/>
        <end position="341"/>
    </location>
</feature>
<organism evidence="4 5">
    <name type="scientific">Pestalotiopsis fici (strain W106-1 / CGMCC3.15140)</name>
    <dbReference type="NCBI Taxonomy" id="1229662"/>
    <lineage>
        <taxon>Eukaryota</taxon>
        <taxon>Fungi</taxon>
        <taxon>Dikarya</taxon>
        <taxon>Ascomycota</taxon>
        <taxon>Pezizomycotina</taxon>
        <taxon>Sordariomycetes</taxon>
        <taxon>Xylariomycetidae</taxon>
        <taxon>Amphisphaeriales</taxon>
        <taxon>Sporocadaceae</taxon>
        <taxon>Pestalotiopsis</taxon>
    </lineage>
</organism>
<sequence length="502" mass="56536">MDLFNSPEFSSHVESLLEEHHVPGIAIALVQDEHVASKGYGYALLEPRKPCTADTLFDIASCSKSLTAASVALLVESDEYPDVKWDAKMSDLLPDDFVLSEESYTKDVTVEDVLSHRTGVPRHDWSYFGIRAAQPPNTRSIVRSLRHLPVAVPIRSKQIYNNMMYTAAVHLVEQKSGLSFSDYLHKHFFEPLGMGSTSLQPSRARDRGFGDRITAGHAWKKDEETYQSFQTPECPEAEGAGSIITSANDYIKWVKAMINHEGPITEDVINGIIKPRIINDMDDDDLDPFTDPGSYAVGWDIFYYRGHKVVTHNGGVPGFGTRHTFLPDHKFGCAVFGNSGSGGTIADIVVKELIDEILKVPKGDRVDWNKREHDNEKKWQSGEQERLEKLRRELCPGIKESQPQTQPLGAYTGDYHNAGYHGMTVEVKDGKLFIDASDRSMGFFVTFEHVCDQTKYLMHMKDYLDGEVFSKKAEFVLENGKATRMGLLLEDSLDDYIWFERP</sequence>
<dbReference type="Gene3D" id="3.40.710.10">
    <property type="entry name" value="DD-peptidase/beta-lactamase superfamily"/>
    <property type="match status" value="1"/>
</dbReference>
<reference evidence="5" key="1">
    <citation type="journal article" date="2015" name="BMC Genomics">
        <title>Genomic and transcriptomic analysis of the endophytic fungus Pestalotiopsis fici reveals its lifestyle and high potential for synthesis of natural products.</title>
        <authorList>
            <person name="Wang X."/>
            <person name="Zhang X."/>
            <person name="Liu L."/>
            <person name="Xiang M."/>
            <person name="Wang W."/>
            <person name="Sun X."/>
            <person name="Che Y."/>
            <person name="Guo L."/>
            <person name="Liu G."/>
            <person name="Guo L."/>
            <person name="Wang C."/>
            <person name="Yin W.B."/>
            <person name="Stadler M."/>
            <person name="Zhang X."/>
            <person name="Liu X."/>
        </authorList>
    </citation>
    <scope>NUCLEOTIDE SEQUENCE [LARGE SCALE GENOMIC DNA]</scope>
    <source>
        <strain evidence="5">W106-1 / CGMCC3.15140</strain>
    </source>
</reference>
<protein>
    <recommendedName>
        <fullName evidence="6">Beta-lactamase-related domain-containing protein</fullName>
    </recommendedName>
</protein>
<dbReference type="InterPro" id="IPR012338">
    <property type="entry name" value="Beta-lactam/transpept-like"/>
</dbReference>
<evidence type="ECO:0000259" key="3">
    <source>
        <dbReference type="Pfam" id="PF11954"/>
    </source>
</evidence>
<dbReference type="AlphaFoldDB" id="W3WQF4"/>
<dbReference type="Pfam" id="PF00144">
    <property type="entry name" value="Beta-lactamase"/>
    <property type="match status" value="1"/>
</dbReference>
<keyword evidence="5" id="KW-1185">Reference proteome</keyword>
<dbReference type="PANTHER" id="PTHR46825">
    <property type="entry name" value="D-ALANYL-D-ALANINE-CARBOXYPEPTIDASE/ENDOPEPTIDASE AMPH"/>
    <property type="match status" value="1"/>
</dbReference>
<dbReference type="InterPro" id="IPR001466">
    <property type="entry name" value="Beta-lactam-related"/>
</dbReference>
<name>W3WQF4_PESFW</name>